<comment type="caution">
    <text evidence="8">The sequence shown here is derived from an EMBL/GenBank/DDBJ whole genome shotgun (WGS) entry which is preliminary data.</text>
</comment>
<dbReference type="GO" id="GO:0006520">
    <property type="term" value="P:amino acid metabolic process"/>
    <property type="evidence" value="ECO:0007669"/>
    <property type="project" value="InterPro"/>
</dbReference>
<dbReference type="InterPro" id="IPR015421">
    <property type="entry name" value="PyrdxlP-dep_Trfase_major"/>
</dbReference>
<dbReference type="Proteomes" id="UP001180020">
    <property type="component" value="Unassembled WGS sequence"/>
</dbReference>
<keyword evidence="3" id="KW-0210">Decarboxylase</keyword>
<evidence type="ECO:0000313" key="8">
    <source>
        <dbReference type="EMBL" id="KAK1305010.1"/>
    </source>
</evidence>
<evidence type="ECO:0000256" key="3">
    <source>
        <dbReference type="ARBA" id="ARBA00022793"/>
    </source>
</evidence>
<keyword evidence="9" id="KW-1185">Reference proteome</keyword>
<dbReference type="GO" id="GO:0019752">
    <property type="term" value="P:carboxylic acid metabolic process"/>
    <property type="evidence" value="ECO:0007669"/>
    <property type="project" value="InterPro"/>
</dbReference>
<accession>A0AAV9DWH6</accession>
<dbReference type="PRINTS" id="PR00800">
    <property type="entry name" value="YHDCRBOXLASE"/>
</dbReference>
<keyword evidence="4 6" id="KW-0663">Pyridoxal phosphate</keyword>
<reference evidence="8" key="2">
    <citation type="submission" date="2023-06" db="EMBL/GenBank/DDBJ databases">
        <authorList>
            <person name="Ma L."/>
            <person name="Liu K.-W."/>
            <person name="Li Z."/>
            <person name="Hsiao Y.-Y."/>
            <person name="Qi Y."/>
            <person name="Fu T."/>
            <person name="Tang G."/>
            <person name="Zhang D."/>
            <person name="Sun W.-H."/>
            <person name="Liu D.-K."/>
            <person name="Li Y."/>
            <person name="Chen G.-Z."/>
            <person name="Liu X.-D."/>
            <person name="Liao X.-Y."/>
            <person name="Jiang Y.-T."/>
            <person name="Yu X."/>
            <person name="Hao Y."/>
            <person name="Huang J."/>
            <person name="Zhao X.-W."/>
            <person name="Ke S."/>
            <person name="Chen Y.-Y."/>
            <person name="Wu W.-L."/>
            <person name="Hsu J.-L."/>
            <person name="Lin Y.-F."/>
            <person name="Huang M.-D."/>
            <person name="Li C.-Y."/>
            <person name="Huang L."/>
            <person name="Wang Z.-W."/>
            <person name="Zhao X."/>
            <person name="Zhong W.-Y."/>
            <person name="Peng D.-H."/>
            <person name="Ahmad S."/>
            <person name="Lan S."/>
            <person name="Zhang J.-S."/>
            <person name="Tsai W.-C."/>
            <person name="Van De Peer Y."/>
            <person name="Liu Z.-J."/>
        </authorList>
    </citation>
    <scope>NUCLEOTIDE SEQUENCE</scope>
    <source>
        <strain evidence="8">CP</strain>
        <tissue evidence="8">Leaves</tissue>
    </source>
</reference>
<dbReference type="GO" id="GO:0005737">
    <property type="term" value="C:cytoplasm"/>
    <property type="evidence" value="ECO:0007669"/>
    <property type="project" value="TreeGrafter"/>
</dbReference>
<dbReference type="Pfam" id="PF00282">
    <property type="entry name" value="Pyridoxal_deC"/>
    <property type="match status" value="1"/>
</dbReference>
<dbReference type="PANTHER" id="PTHR11999:SF169">
    <property type="entry name" value="TYROSINE DECARBOXYLASE 1-LIKE"/>
    <property type="match status" value="1"/>
</dbReference>
<gene>
    <name evidence="8" type="primary">TYDC2</name>
    <name evidence="8" type="ORF">QJS10_CPB11g01057</name>
</gene>
<dbReference type="InterPro" id="IPR021115">
    <property type="entry name" value="Pyridoxal-P_BS"/>
</dbReference>
<feature type="modified residue" description="N6-(pyridoxal phosphate)lysine" evidence="6">
    <location>
        <position position="71"/>
    </location>
</feature>
<dbReference type="InterPro" id="IPR015422">
    <property type="entry name" value="PyrdxlP-dep_Trfase_small"/>
</dbReference>
<dbReference type="GO" id="GO:0030170">
    <property type="term" value="F:pyridoxal phosphate binding"/>
    <property type="evidence" value="ECO:0007669"/>
    <property type="project" value="InterPro"/>
</dbReference>
<evidence type="ECO:0000256" key="6">
    <source>
        <dbReference type="PIRSR" id="PIRSR602129-50"/>
    </source>
</evidence>
<name>A0AAV9DWH6_ACOCL</name>
<dbReference type="InterPro" id="IPR002129">
    <property type="entry name" value="PyrdxlP-dep_de-COase"/>
</dbReference>
<protein>
    <submittedName>
        <fullName evidence="8">Tyrosine/DOPA decarboxylase 2</fullName>
    </submittedName>
</protein>
<evidence type="ECO:0000313" key="9">
    <source>
        <dbReference type="Proteomes" id="UP001180020"/>
    </source>
</evidence>
<dbReference type="Gene3D" id="3.40.640.10">
    <property type="entry name" value="Type I PLP-dependent aspartate aminotransferase-like (Major domain)"/>
    <property type="match status" value="1"/>
</dbReference>
<organism evidence="8 9">
    <name type="scientific">Acorus calamus</name>
    <name type="common">Sweet flag</name>
    <dbReference type="NCBI Taxonomy" id="4465"/>
    <lineage>
        <taxon>Eukaryota</taxon>
        <taxon>Viridiplantae</taxon>
        <taxon>Streptophyta</taxon>
        <taxon>Embryophyta</taxon>
        <taxon>Tracheophyta</taxon>
        <taxon>Spermatophyta</taxon>
        <taxon>Magnoliopsida</taxon>
        <taxon>Liliopsida</taxon>
        <taxon>Acoraceae</taxon>
        <taxon>Acorus</taxon>
    </lineage>
</organism>
<dbReference type="Gene3D" id="3.90.1150.10">
    <property type="entry name" value="Aspartate Aminotransferase, domain 1"/>
    <property type="match status" value="1"/>
</dbReference>
<dbReference type="GO" id="GO:0016831">
    <property type="term" value="F:carboxy-lyase activity"/>
    <property type="evidence" value="ECO:0007669"/>
    <property type="project" value="UniProtKB-KW"/>
</dbReference>
<evidence type="ECO:0000256" key="5">
    <source>
        <dbReference type="ARBA" id="ARBA00023239"/>
    </source>
</evidence>
<dbReference type="EMBL" id="JAUJYO010000011">
    <property type="protein sequence ID" value="KAK1305010.1"/>
    <property type="molecule type" value="Genomic_DNA"/>
</dbReference>
<sequence>MDEDLARGLVPLYICATVGTSAVGAVDPLAPLGELAREYGVWLHVDAACVEYGQYFEELDRADSFSTNPQKWLLSNMDCCCLWVKNPSSLVISLCTDAEILKNDASESKQVVDYKDWQISLSRRFRSLKLWLVMRRFGADILIDHIRSDVEMAKQFERMVGMDERFEVVVKRRFALVCFRLREKKGIVRDE</sequence>
<dbReference type="InterPro" id="IPR015424">
    <property type="entry name" value="PyrdxlP-dep_Trfase"/>
</dbReference>
<evidence type="ECO:0000256" key="1">
    <source>
        <dbReference type="ARBA" id="ARBA00001933"/>
    </source>
</evidence>
<reference evidence="8" key="1">
    <citation type="journal article" date="2023" name="Nat. Commun.">
        <title>Diploid and tetraploid genomes of Acorus and the evolution of monocots.</title>
        <authorList>
            <person name="Ma L."/>
            <person name="Liu K.W."/>
            <person name="Li Z."/>
            <person name="Hsiao Y.Y."/>
            <person name="Qi Y."/>
            <person name="Fu T."/>
            <person name="Tang G.D."/>
            <person name="Zhang D."/>
            <person name="Sun W.H."/>
            <person name="Liu D.K."/>
            <person name="Li Y."/>
            <person name="Chen G.Z."/>
            <person name="Liu X.D."/>
            <person name="Liao X.Y."/>
            <person name="Jiang Y.T."/>
            <person name="Yu X."/>
            <person name="Hao Y."/>
            <person name="Huang J."/>
            <person name="Zhao X.W."/>
            <person name="Ke S."/>
            <person name="Chen Y.Y."/>
            <person name="Wu W.L."/>
            <person name="Hsu J.L."/>
            <person name="Lin Y.F."/>
            <person name="Huang M.D."/>
            <person name="Li C.Y."/>
            <person name="Huang L."/>
            <person name="Wang Z.W."/>
            <person name="Zhao X."/>
            <person name="Zhong W.Y."/>
            <person name="Peng D.H."/>
            <person name="Ahmad S."/>
            <person name="Lan S."/>
            <person name="Zhang J.S."/>
            <person name="Tsai W.C."/>
            <person name="Van de Peer Y."/>
            <person name="Liu Z.J."/>
        </authorList>
    </citation>
    <scope>NUCLEOTIDE SEQUENCE</scope>
    <source>
        <strain evidence="8">CP</strain>
    </source>
</reference>
<dbReference type="SUPFAM" id="SSF53383">
    <property type="entry name" value="PLP-dependent transferases"/>
    <property type="match status" value="1"/>
</dbReference>
<evidence type="ECO:0000256" key="4">
    <source>
        <dbReference type="ARBA" id="ARBA00022898"/>
    </source>
</evidence>
<dbReference type="InterPro" id="IPR010977">
    <property type="entry name" value="Aromatic_deC"/>
</dbReference>
<proteinExistence type="inferred from homology"/>
<evidence type="ECO:0000256" key="2">
    <source>
        <dbReference type="ARBA" id="ARBA00009533"/>
    </source>
</evidence>
<comment type="similarity">
    <text evidence="2 7">Belongs to the group II decarboxylase family.</text>
</comment>
<dbReference type="AlphaFoldDB" id="A0AAV9DWH6"/>
<dbReference type="PANTHER" id="PTHR11999">
    <property type="entry name" value="GROUP II PYRIDOXAL-5-PHOSPHATE DECARBOXYLASE"/>
    <property type="match status" value="1"/>
</dbReference>
<comment type="cofactor">
    <cofactor evidence="1 6 7">
        <name>pyridoxal 5'-phosphate</name>
        <dbReference type="ChEBI" id="CHEBI:597326"/>
    </cofactor>
</comment>
<dbReference type="PROSITE" id="PS00392">
    <property type="entry name" value="DDC_GAD_HDC_YDC"/>
    <property type="match status" value="1"/>
</dbReference>
<keyword evidence="5 7" id="KW-0456">Lyase</keyword>
<evidence type="ECO:0000256" key="7">
    <source>
        <dbReference type="RuleBase" id="RU000382"/>
    </source>
</evidence>